<evidence type="ECO:0000256" key="2">
    <source>
        <dbReference type="ARBA" id="ARBA00023276"/>
    </source>
</evidence>
<dbReference type="EMBL" id="CP046401">
    <property type="protein sequence ID" value="QGY43511.1"/>
    <property type="molecule type" value="Genomic_DNA"/>
</dbReference>
<keyword evidence="1" id="KW-0602">Photosynthesis</keyword>
<sequence>MNHLLPGIILVWTLNIFTSAVEQKKDETLTNIKFEFVELQTNSDASIRGLFVVDENVIWASGSGGTVLRSTDGGKNWIDVKVTGQTANDFRSIHAWDKNKALVFGVAGPDFGFLTEDGGKSWKVVYKNAAHGAFFDSVKFSDSDTGLAVSDQIDGKPLLIKTTDGGKNWRKIENLPAVVDGEAHFAASNTCIEFLSSGKAWIATGGAAARVFYSEDFGENWELVTTPMIQGKPSSGIFSISFKNEREGVVIGGTYDKPEQNKQIAAYTTDGGKNWISAKKMPDEYRSCAQFVAGENESFFFAIGKTGCDLSADGGKNWSFLVETNYYTFRAVLGKLAGFVAGAEGRIARVEFN</sequence>
<evidence type="ECO:0000259" key="3">
    <source>
        <dbReference type="Pfam" id="PF14870"/>
    </source>
</evidence>
<accession>A0A6I6JMB7</accession>
<dbReference type="SUPFAM" id="SSF110296">
    <property type="entry name" value="Oligoxyloglucan reducing end-specific cellobiohydrolase"/>
    <property type="match status" value="1"/>
</dbReference>
<keyword evidence="2" id="KW-0604">Photosystem II</keyword>
<dbReference type="Proteomes" id="UP000428260">
    <property type="component" value="Chromosome"/>
</dbReference>
<name>A0A6I6JMB7_9BACT</name>
<dbReference type="InterPro" id="IPR028203">
    <property type="entry name" value="PSII_CF48-like_dom"/>
</dbReference>
<dbReference type="GO" id="GO:0015979">
    <property type="term" value="P:photosynthesis"/>
    <property type="evidence" value="ECO:0007669"/>
    <property type="project" value="UniProtKB-KW"/>
</dbReference>
<dbReference type="InterPro" id="IPR015943">
    <property type="entry name" value="WD40/YVTN_repeat-like_dom_sf"/>
</dbReference>
<dbReference type="CDD" id="cd15482">
    <property type="entry name" value="Sialidase_non-viral"/>
    <property type="match status" value="1"/>
</dbReference>
<reference evidence="4 5" key="1">
    <citation type="submission" date="2019-11" db="EMBL/GenBank/DDBJ databases">
        <authorList>
            <person name="Zheng R.K."/>
            <person name="Sun C.M."/>
        </authorList>
    </citation>
    <scope>NUCLEOTIDE SEQUENCE [LARGE SCALE GENOMIC DNA]</scope>
    <source>
        <strain evidence="4 5">WC007</strain>
    </source>
</reference>
<dbReference type="PANTHER" id="PTHR47199:SF2">
    <property type="entry name" value="PHOTOSYSTEM II STABILITY_ASSEMBLY FACTOR HCF136, CHLOROPLASTIC"/>
    <property type="match status" value="1"/>
</dbReference>
<protein>
    <recommendedName>
        <fullName evidence="3">Photosynthesis system II assembly factor Ycf48/Hcf136-like domain-containing protein</fullName>
    </recommendedName>
</protein>
<keyword evidence="5" id="KW-1185">Reference proteome</keyword>
<dbReference type="Pfam" id="PF14870">
    <property type="entry name" value="PSII_BNR"/>
    <property type="match status" value="1"/>
</dbReference>
<evidence type="ECO:0000313" key="5">
    <source>
        <dbReference type="Proteomes" id="UP000428260"/>
    </source>
</evidence>
<dbReference type="AlphaFoldDB" id="A0A6I6JMB7"/>
<gene>
    <name evidence="4" type="ORF">GM418_07510</name>
</gene>
<dbReference type="Gene3D" id="2.130.10.10">
    <property type="entry name" value="YVTN repeat-like/Quinoprotein amine dehydrogenase"/>
    <property type="match status" value="2"/>
</dbReference>
<evidence type="ECO:0000256" key="1">
    <source>
        <dbReference type="ARBA" id="ARBA00022531"/>
    </source>
</evidence>
<feature type="domain" description="Photosynthesis system II assembly factor Ycf48/Hcf136-like" evidence="3">
    <location>
        <begin position="26"/>
        <end position="108"/>
    </location>
</feature>
<dbReference type="RefSeq" id="WP_158864712.1">
    <property type="nucleotide sequence ID" value="NZ_CP046401.1"/>
</dbReference>
<proteinExistence type="predicted"/>
<evidence type="ECO:0000313" key="4">
    <source>
        <dbReference type="EMBL" id="QGY43511.1"/>
    </source>
</evidence>
<dbReference type="GO" id="GO:0009523">
    <property type="term" value="C:photosystem II"/>
    <property type="evidence" value="ECO:0007669"/>
    <property type="project" value="UniProtKB-KW"/>
</dbReference>
<organism evidence="4 5">
    <name type="scientific">Maribellus comscasis</name>
    <dbReference type="NCBI Taxonomy" id="2681766"/>
    <lineage>
        <taxon>Bacteria</taxon>
        <taxon>Pseudomonadati</taxon>
        <taxon>Bacteroidota</taxon>
        <taxon>Bacteroidia</taxon>
        <taxon>Marinilabiliales</taxon>
        <taxon>Prolixibacteraceae</taxon>
        <taxon>Maribellus</taxon>
    </lineage>
</organism>
<dbReference type="PANTHER" id="PTHR47199">
    <property type="entry name" value="PHOTOSYSTEM II STABILITY/ASSEMBLY FACTOR HCF136, CHLOROPLASTIC"/>
    <property type="match status" value="1"/>
</dbReference>
<dbReference type="KEGG" id="mcos:GM418_07510"/>